<dbReference type="InterPro" id="IPR042103">
    <property type="entry name" value="SerRS_1_N_sf"/>
</dbReference>
<dbReference type="EMBL" id="SPHZ02000009">
    <property type="protein sequence ID" value="KAF0898850.1"/>
    <property type="molecule type" value="Genomic_DNA"/>
</dbReference>
<evidence type="ECO:0000313" key="2">
    <source>
        <dbReference type="Proteomes" id="UP000479710"/>
    </source>
</evidence>
<sequence length="135" mass="14447">MAMSMLLCRKRKKRLAAKETEVQEAKGALDAKLMTIGNIVHQSVPVSDDEVTANPIFAGADVAEWKGLWIANKLLDSKSDKPKPSPVVDLALASCSTHRAQSALHYSATIMICAVLHPTMSPAVTGRAHGGDQMP</sequence>
<reference evidence="1 2" key="1">
    <citation type="submission" date="2019-11" db="EMBL/GenBank/DDBJ databases">
        <title>Whole genome sequence of Oryza granulata.</title>
        <authorList>
            <person name="Li W."/>
        </authorList>
    </citation>
    <scope>NUCLEOTIDE SEQUENCE [LARGE SCALE GENOMIC DNA]</scope>
    <source>
        <strain evidence="2">cv. Menghai</strain>
        <tissue evidence="1">Leaf</tissue>
    </source>
</reference>
<organism evidence="1 2">
    <name type="scientific">Oryza meyeriana var. granulata</name>
    <dbReference type="NCBI Taxonomy" id="110450"/>
    <lineage>
        <taxon>Eukaryota</taxon>
        <taxon>Viridiplantae</taxon>
        <taxon>Streptophyta</taxon>
        <taxon>Embryophyta</taxon>
        <taxon>Tracheophyta</taxon>
        <taxon>Spermatophyta</taxon>
        <taxon>Magnoliopsida</taxon>
        <taxon>Liliopsida</taxon>
        <taxon>Poales</taxon>
        <taxon>Poaceae</taxon>
        <taxon>BOP clade</taxon>
        <taxon>Oryzoideae</taxon>
        <taxon>Oryzeae</taxon>
        <taxon>Oryzinae</taxon>
        <taxon>Oryza</taxon>
        <taxon>Oryza meyeriana</taxon>
    </lineage>
</organism>
<dbReference type="Proteomes" id="UP000479710">
    <property type="component" value="Unassembled WGS sequence"/>
</dbReference>
<proteinExistence type="predicted"/>
<dbReference type="Gene3D" id="1.10.287.40">
    <property type="entry name" value="Serine-tRNA synthetase, tRNA binding domain"/>
    <property type="match status" value="1"/>
</dbReference>
<accession>A0A6G1CFD5</accession>
<comment type="caution">
    <text evidence="1">The sequence shown here is derived from an EMBL/GenBank/DDBJ whole genome shotgun (WGS) entry which is preliminary data.</text>
</comment>
<protein>
    <submittedName>
        <fullName evidence="1">Uncharacterized protein</fullName>
    </submittedName>
</protein>
<dbReference type="OrthoDB" id="10264585at2759"/>
<gene>
    <name evidence="1" type="ORF">E2562_011913</name>
</gene>
<evidence type="ECO:0000313" key="1">
    <source>
        <dbReference type="EMBL" id="KAF0898850.1"/>
    </source>
</evidence>
<name>A0A6G1CFD5_9ORYZ</name>
<keyword evidence="2" id="KW-1185">Reference proteome</keyword>
<dbReference type="AlphaFoldDB" id="A0A6G1CFD5"/>